<sequence>MPNLTVGVRGRLADQSGQKREEARDLDPRPVLFSRGEQDSHLLAVGRLRPREIVVPHRLAQSRQSRLVHAREGHAAQNLGFAQAEGLPDICRHGRAECPMSWHEENQTVSSNSQGKWRLQRIPGKRVGEEPDGTYTIPLWVARDGAHFADLTLRLAGHEAEQLHAELCLALGDGTPGSRPA</sequence>
<feature type="region of interest" description="Disordered" evidence="1">
    <location>
        <begin position="1"/>
        <end position="24"/>
    </location>
</feature>
<keyword evidence="3" id="KW-1185">Reference proteome</keyword>
<evidence type="ECO:0000313" key="2">
    <source>
        <dbReference type="EMBL" id="GAA2061843.1"/>
    </source>
</evidence>
<evidence type="ECO:0000256" key="1">
    <source>
        <dbReference type="SAM" id="MobiDB-lite"/>
    </source>
</evidence>
<proteinExistence type="predicted"/>
<dbReference type="RefSeq" id="WP_344523325.1">
    <property type="nucleotide sequence ID" value="NZ_BAAAPE010000001.1"/>
</dbReference>
<comment type="caution">
    <text evidence="2">The sequence shown here is derived from an EMBL/GenBank/DDBJ whole genome shotgun (WGS) entry which is preliminary data.</text>
</comment>
<dbReference type="EMBL" id="BAAAPE010000001">
    <property type="protein sequence ID" value="GAA2061843.1"/>
    <property type="molecule type" value="Genomic_DNA"/>
</dbReference>
<protein>
    <submittedName>
        <fullName evidence="2">Uncharacterized protein</fullName>
    </submittedName>
</protein>
<name>A0ABP5H7C2_9ACTN</name>
<gene>
    <name evidence="2" type="ORF">GCM10009801_04460</name>
</gene>
<evidence type="ECO:0000313" key="3">
    <source>
        <dbReference type="Proteomes" id="UP001500016"/>
    </source>
</evidence>
<organism evidence="2 3">
    <name type="scientific">Streptomyces albiaxialis</name>
    <dbReference type="NCBI Taxonomy" id="329523"/>
    <lineage>
        <taxon>Bacteria</taxon>
        <taxon>Bacillati</taxon>
        <taxon>Actinomycetota</taxon>
        <taxon>Actinomycetes</taxon>
        <taxon>Kitasatosporales</taxon>
        <taxon>Streptomycetaceae</taxon>
        <taxon>Streptomyces</taxon>
    </lineage>
</organism>
<reference evidence="3" key="1">
    <citation type="journal article" date="2019" name="Int. J. Syst. Evol. Microbiol.">
        <title>The Global Catalogue of Microorganisms (GCM) 10K type strain sequencing project: providing services to taxonomists for standard genome sequencing and annotation.</title>
        <authorList>
            <consortium name="The Broad Institute Genomics Platform"/>
            <consortium name="The Broad Institute Genome Sequencing Center for Infectious Disease"/>
            <person name="Wu L."/>
            <person name="Ma J."/>
        </authorList>
    </citation>
    <scope>NUCLEOTIDE SEQUENCE [LARGE SCALE GENOMIC DNA]</scope>
    <source>
        <strain evidence="3">JCM 15478</strain>
    </source>
</reference>
<accession>A0ABP5H7C2</accession>
<dbReference type="Proteomes" id="UP001500016">
    <property type="component" value="Unassembled WGS sequence"/>
</dbReference>